<organism evidence="2 3">
    <name type="scientific">Sipha flava</name>
    <name type="common">yellow sugarcane aphid</name>
    <dbReference type="NCBI Taxonomy" id="143950"/>
    <lineage>
        <taxon>Eukaryota</taxon>
        <taxon>Metazoa</taxon>
        <taxon>Ecdysozoa</taxon>
        <taxon>Arthropoda</taxon>
        <taxon>Hexapoda</taxon>
        <taxon>Insecta</taxon>
        <taxon>Pterygota</taxon>
        <taxon>Neoptera</taxon>
        <taxon>Paraneoptera</taxon>
        <taxon>Hemiptera</taxon>
        <taxon>Sternorrhyncha</taxon>
        <taxon>Aphidomorpha</taxon>
        <taxon>Aphidoidea</taxon>
        <taxon>Aphididae</taxon>
        <taxon>Sipha</taxon>
    </lineage>
</organism>
<evidence type="ECO:0000313" key="2">
    <source>
        <dbReference type="Proteomes" id="UP000694846"/>
    </source>
</evidence>
<proteinExistence type="predicted"/>
<evidence type="ECO:0000256" key="1">
    <source>
        <dbReference type="SAM" id="SignalP"/>
    </source>
</evidence>
<feature type="chain" id="PRO_5034794594" evidence="1">
    <location>
        <begin position="22"/>
        <end position="340"/>
    </location>
</feature>
<feature type="signal peptide" evidence="1">
    <location>
        <begin position="1"/>
        <end position="21"/>
    </location>
</feature>
<dbReference type="AlphaFoldDB" id="A0A8B8G1D4"/>
<dbReference type="RefSeq" id="XP_025416807.1">
    <property type="nucleotide sequence ID" value="XM_025561022.1"/>
</dbReference>
<name>A0A8B8G1D4_9HEMI</name>
<keyword evidence="2" id="KW-1185">Reference proteome</keyword>
<evidence type="ECO:0000313" key="3">
    <source>
        <dbReference type="RefSeq" id="XP_025416807.1"/>
    </source>
</evidence>
<dbReference type="OrthoDB" id="10060229at2759"/>
<reference evidence="3" key="1">
    <citation type="submission" date="2025-08" db="UniProtKB">
        <authorList>
            <consortium name="RefSeq"/>
        </authorList>
    </citation>
    <scope>IDENTIFICATION</scope>
    <source>
        <tissue evidence="3">Whole body</tissue>
    </source>
</reference>
<dbReference type="GeneID" id="112688016"/>
<sequence>MNAGLVVAAAVLVLLQPALRADGTEANVDVGRGVDVLQRFGIIGDVLFGDALFGDVSNAEDTRTHDVFNDADRFTEVFNMTKNHTNLLNLTFCPDLDCLFNVYFDGFQVELSDTPWKLLTTSRQSHFISERFGVPEMAMELGQKFVIVSYKRPVKRIKMIGNLTQLAELKPTMIEKLKCTSIGIESMVTDFITEFGSHYIDEYTIGDSIFQVLVYLPVFYNRFYNSCVLNNCSESDTVKWLSPMYTEYQGQVMWVGSKDAVDKWINSNLQLDSQLGDTYISLYALKNRPDLCNELVALMDDRAVVGVHLKIISTFIADPVKRKWFREVLDNHVKLREVNL</sequence>
<dbReference type="Proteomes" id="UP000694846">
    <property type="component" value="Unplaced"/>
</dbReference>
<accession>A0A8B8G1D4</accession>
<gene>
    <name evidence="3" type="primary">LOC112688016</name>
</gene>
<protein>
    <submittedName>
        <fullName evidence="3">Torso-like protein</fullName>
    </submittedName>
</protein>
<keyword evidence="1" id="KW-0732">Signal</keyword>